<gene>
    <name evidence="2" type="ORF">ATK36_5355</name>
</gene>
<protein>
    <submittedName>
        <fullName evidence="2">VWA domain containing CoxE-like protein</fullName>
    </submittedName>
</protein>
<evidence type="ECO:0000313" key="3">
    <source>
        <dbReference type="Proteomes" id="UP000243542"/>
    </source>
</evidence>
<dbReference type="InterPro" id="IPR036465">
    <property type="entry name" value="vWFA_dom_sf"/>
</dbReference>
<dbReference type="SUPFAM" id="SSF53300">
    <property type="entry name" value="vWA-like"/>
    <property type="match status" value="1"/>
</dbReference>
<dbReference type="AlphaFoldDB" id="A0A2A9FI94"/>
<dbReference type="EMBL" id="PDJK01000002">
    <property type="protein sequence ID" value="PFG50149.1"/>
    <property type="molecule type" value="Genomic_DNA"/>
</dbReference>
<organism evidence="2 3">
    <name type="scientific">Amycolatopsis sulphurea</name>
    <dbReference type="NCBI Taxonomy" id="76022"/>
    <lineage>
        <taxon>Bacteria</taxon>
        <taxon>Bacillati</taxon>
        <taxon>Actinomycetota</taxon>
        <taxon>Actinomycetes</taxon>
        <taxon>Pseudonocardiales</taxon>
        <taxon>Pseudonocardiaceae</taxon>
        <taxon>Amycolatopsis</taxon>
    </lineage>
</organism>
<name>A0A2A9FI94_9PSEU</name>
<feature type="region of interest" description="Disordered" evidence="1">
    <location>
        <begin position="324"/>
        <end position="346"/>
    </location>
</feature>
<evidence type="ECO:0000313" key="2">
    <source>
        <dbReference type="EMBL" id="PFG50149.1"/>
    </source>
</evidence>
<evidence type="ECO:0000256" key="1">
    <source>
        <dbReference type="SAM" id="MobiDB-lite"/>
    </source>
</evidence>
<feature type="region of interest" description="Disordered" evidence="1">
    <location>
        <begin position="252"/>
        <end position="281"/>
    </location>
</feature>
<dbReference type="Proteomes" id="UP000243542">
    <property type="component" value="Unassembled WGS sequence"/>
</dbReference>
<proteinExistence type="predicted"/>
<comment type="caution">
    <text evidence="2">The sequence shown here is derived from an EMBL/GenBank/DDBJ whole genome shotgun (WGS) entry which is preliminary data.</text>
</comment>
<reference evidence="2 3" key="1">
    <citation type="submission" date="2017-10" db="EMBL/GenBank/DDBJ databases">
        <title>Sequencing the genomes of 1000 actinobacteria strains.</title>
        <authorList>
            <person name="Klenk H.-P."/>
        </authorList>
    </citation>
    <scope>NUCLEOTIDE SEQUENCE [LARGE SCALE GENOMIC DNA]</scope>
    <source>
        <strain evidence="2 3">DSM 46092</strain>
    </source>
</reference>
<keyword evidence="3" id="KW-1185">Reference proteome</keyword>
<accession>A0A2A9FI94</accession>
<dbReference type="RefSeq" id="WP_098513941.1">
    <property type="nucleotide sequence ID" value="NZ_JBIAKZ010000012.1"/>
</dbReference>
<sequence length="588" mass="61367">MTAHMIADPAATASAVFPAAPGWDALSAALTAEVPAIADRDDLLVTIAPGAGQGAPACFLPATAMIEVDGTQLHPVDPATAKPHRISDRKRYAPTWGALTHECAHSKHTRWLAAVPDDADPGAVDAALLLEEPRIERAQIRRRPDDRHWLRACVKTIVTGGMKLDDLAFPAKMTPRDAAHTAALFLGRTDGGILTRTESAPVARAVETVLGEEKLAQLRAVWCAAFRVADDDTDAMLALGRRWCEIIGPDPDTTPPCLSNPADPDSDDPSGTGSPSPLADAIGKTLGKVARAVARAKLPEDPAEIAAREKAAADAARAKAEKTAEKVFSAAPGSSRDGDTGISGTRLPTAAERTAARVLSRSLTTAGVRDRIATKSTSPIPPGRLRMRGALAREAQLAAGAIPTAEPFTRTTRTSVPTPPLRLGIACDVSGSMGGFAGPVASTAWIMANAAAQTPVPADTATVIFGNHIRPITRPGTRPKAVTEFVARDDWEAIDTAIDALDGALGLSQSGAARLLVIVSDGFVPDLLRRNAQRLVDRLRANGCAVLWIAPHGHGEPLTGTTVHVLDDPTTTAQAIGRAATAALRATH</sequence>